<dbReference type="EMBL" id="JANAVB010030220">
    <property type="protein sequence ID" value="KAJ6813770.1"/>
    <property type="molecule type" value="Genomic_DNA"/>
</dbReference>
<dbReference type="Gene3D" id="1.10.10.10">
    <property type="entry name" value="Winged helix-like DNA-binding domain superfamily/Winged helix DNA-binding domain"/>
    <property type="match status" value="2"/>
</dbReference>
<dbReference type="SUPFAM" id="SSF88946">
    <property type="entry name" value="Sigma2 domain of RNA polymerase sigma factors"/>
    <property type="match status" value="1"/>
</dbReference>
<dbReference type="GO" id="GO:0006352">
    <property type="term" value="P:DNA-templated transcription initiation"/>
    <property type="evidence" value="ECO:0007669"/>
    <property type="project" value="InterPro"/>
</dbReference>
<evidence type="ECO:0000256" key="5">
    <source>
        <dbReference type="ARBA" id="ARBA00023163"/>
    </source>
</evidence>
<dbReference type="InterPro" id="IPR007624">
    <property type="entry name" value="RNA_pol_sigma70_r3"/>
</dbReference>
<dbReference type="PRINTS" id="PR00046">
    <property type="entry name" value="SIGMA70FCT"/>
</dbReference>
<feature type="compositionally biased region" description="Polar residues" evidence="6">
    <location>
        <begin position="22"/>
        <end position="32"/>
    </location>
</feature>
<dbReference type="CDD" id="cd06171">
    <property type="entry name" value="Sigma70_r4"/>
    <property type="match status" value="1"/>
</dbReference>
<dbReference type="Gene3D" id="1.20.120.1810">
    <property type="match status" value="1"/>
</dbReference>
<dbReference type="Pfam" id="PF04539">
    <property type="entry name" value="Sigma70_r3"/>
    <property type="match status" value="1"/>
</dbReference>
<evidence type="ECO:0000256" key="6">
    <source>
        <dbReference type="SAM" id="MobiDB-lite"/>
    </source>
</evidence>
<dbReference type="AlphaFoldDB" id="A0AAX6FBB9"/>
<keyword evidence="4" id="KW-0238">DNA-binding</keyword>
<sequence length="552" mass="62193">MGIGSMVPWRRWVVFPIQSSSIPKQRHSSPSPSCVGGRVASSEPGRSNQNLVLEGGEIFLRDSFKFSTSSPGAVQSIDKNSADNSSVKINGEMFSNGSHILSGPMKIIDDASIYVVSLRSSSHLHFSLLMENLGDIEDILTRKDVVRLEREILSHIGSLGALELFHACLSRTLKAPSAANPLSLITRHFSKFPINSPEVQKKDTVIFRTGKKEERKLRRTRASLKRNHIVEESKVSTSRSSGGDKVSSKSNSRSLIARSESEMSKAVKEVADLERTRSRLEGEIGQLIGYARWAEAAGIDQKILQQRLQFGWFCRDKLIRSTHSLVVYFARNYRGMGIAFDDLLQAGKMGVLKGAERFDSTKGYQFSTYVRYWIRKAMLTLVAKHSKGIHIPVTVDKFVKRVQKARKTFYIGEGRYPDDDEMAELTGLPLAKVRLAKHCSRVGGSLDQEMGAGHRAKFMEVILDTSVEAPEEIITRHHMREDMMEVLEGLHPRERQVLALRYGLEDGRCKSLGEIGRLCHVTKEWIRKIEKQALAKIRRDDIQRELKCYLHS</sequence>
<dbReference type="GO" id="GO:0003677">
    <property type="term" value="F:DNA binding"/>
    <property type="evidence" value="ECO:0007669"/>
    <property type="project" value="UniProtKB-KW"/>
</dbReference>
<feature type="domain" description="RNA polymerase sigma-70 region 4" evidence="9">
    <location>
        <begin position="486"/>
        <end position="538"/>
    </location>
</feature>
<dbReference type="InterPro" id="IPR036388">
    <property type="entry name" value="WH-like_DNA-bd_sf"/>
</dbReference>
<reference evidence="10" key="1">
    <citation type="journal article" date="2023" name="GigaByte">
        <title>Genome assembly of the bearded iris, Iris pallida Lam.</title>
        <authorList>
            <person name="Bruccoleri R.E."/>
            <person name="Oakeley E.J."/>
            <person name="Faust A.M.E."/>
            <person name="Altorfer M."/>
            <person name="Dessus-Babus S."/>
            <person name="Burckhardt D."/>
            <person name="Oertli M."/>
            <person name="Naumann U."/>
            <person name="Petersen F."/>
            <person name="Wong J."/>
        </authorList>
    </citation>
    <scope>NUCLEOTIDE SEQUENCE</scope>
    <source>
        <strain evidence="10">GSM-AAB239-AS_SAM_17_03QT</strain>
    </source>
</reference>
<feature type="region of interest" description="Disordered" evidence="6">
    <location>
        <begin position="228"/>
        <end position="260"/>
    </location>
</feature>
<evidence type="ECO:0000256" key="3">
    <source>
        <dbReference type="ARBA" id="ARBA00023082"/>
    </source>
</evidence>
<dbReference type="InterPro" id="IPR007630">
    <property type="entry name" value="RNA_pol_sigma70_r4"/>
</dbReference>
<dbReference type="InterPro" id="IPR007627">
    <property type="entry name" value="RNA_pol_sigma70_r2"/>
</dbReference>
<dbReference type="PANTHER" id="PTHR30603">
    <property type="entry name" value="RNA POLYMERASE SIGMA FACTOR RPO"/>
    <property type="match status" value="1"/>
</dbReference>
<dbReference type="InterPro" id="IPR000943">
    <property type="entry name" value="RNA_pol_sigma70"/>
</dbReference>
<comment type="similarity">
    <text evidence="1">Belongs to the sigma-70 factor family.</text>
</comment>
<dbReference type="GO" id="GO:0016987">
    <property type="term" value="F:sigma factor activity"/>
    <property type="evidence" value="ECO:0007669"/>
    <property type="project" value="UniProtKB-KW"/>
</dbReference>
<keyword evidence="2" id="KW-0805">Transcription regulation</keyword>
<accession>A0AAX6FBB9</accession>
<evidence type="ECO:0000259" key="7">
    <source>
        <dbReference type="Pfam" id="PF04539"/>
    </source>
</evidence>
<evidence type="ECO:0000256" key="2">
    <source>
        <dbReference type="ARBA" id="ARBA00023015"/>
    </source>
</evidence>
<evidence type="ECO:0000256" key="4">
    <source>
        <dbReference type="ARBA" id="ARBA00023125"/>
    </source>
</evidence>
<gene>
    <name evidence="10" type="ORF">M6B38_143110</name>
</gene>
<comment type="caution">
    <text evidence="10">The sequence shown here is derived from an EMBL/GenBank/DDBJ whole genome shotgun (WGS) entry which is preliminary data.</text>
</comment>
<dbReference type="InterPro" id="IPR014284">
    <property type="entry name" value="RNA_pol_sigma-70_dom"/>
</dbReference>
<dbReference type="NCBIfam" id="TIGR02937">
    <property type="entry name" value="sigma70-ECF"/>
    <property type="match status" value="1"/>
</dbReference>
<proteinExistence type="inferred from homology"/>
<keyword evidence="11" id="KW-1185">Reference proteome</keyword>
<feature type="domain" description="RNA polymerase sigma-70 region 3" evidence="7">
    <location>
        <begin position="401"/>
        <end position="472"/>
    </location>
</feature>
<feature type="domain" description="RNA polymerase sigma-70 region 2" evidence="8">
    <location>
        <begin position="318"/>
        <end position="386"/>
    </location>
</feature>
<evidence type="ECO:0000259" key="8">
    <source>
        <dbReference type="Pfam" id="PF04542"/>
    </source>
</evidence>
<evidence type="ECO:0000259" key="9">
    <source>
        <dbReference type="Pfam" id="PF04545"/>
    </source>
</evidence>
<protein>
    <submittedName>
        <fullName evidence="10">RNA polymerase sigma factor sigC isoform X1</fullName>
    </submittedName>
</protein>
<dbReference type="InterPro" id="IPR050239">
    <property type="entry name" value="Sigma-70_RNA_pol_init_factors"/>
</dbReference>
<evidence type="ECO:0000313" key="11">
    <source>
        <dbReference type="Proteomes" id="UP001140949"/>
    </source>
</evidence>
<organism evidence="10 11">
    <name type="scientific">Iris pallida</name>
    <name type="common">Sweet iris</name>
    <dbReference type="NCBI Taxonomy" id="29817"/>
    <lineage>
        <taxon>Eukaryota</taxon>
        <taxon>Viridiplantae</taxon>
        <taxon>Streptophyta</taxon>
        <taxon>Embryophyta</taxon>
        <taxon>Tracheophyta</taxon>
        <taxon>Spermatophyta</taxon>
        <taxon>Magnoliopsida</taxon>
        <taxon>Liliopsida</taxon>
        <taxon>Asparagales</taxon>
        <taxon>Iridaceae</taxon>
        <taxon>Iridoideae</taxon>
        <taxon>Irideae</taxon>
        <taxon>Iris</taxon>
    </lineage>
</organism>
<reference evidence="10" key="2">
    <citation type="submission" date="2023-04" db="EMBL/GenBank/DDBJ databases">
        <authorList>
            <person name="Bruccoleri R.E."/>
            <person name="Oakeley E.J."/>
            <person name="Faust A.-M."/>
            <person name="Dessus-Babus S."/>
            <person name="Altorfer M."/>
            <person name="Burckhardt D."/>
            <person name="Oertli M."/>
            <person name="Naumann U."/>
            <person name="Petersen F."/>
            <person name="Wong J."/>
        </authorList>
    </citation>
    <scope>NUCLEOTIDE SEQUENCE</scope>
    <source>
        <strain evidence="10">GSM-AAB239-AS_SAM_17_03QT</strain>
        <tissue evidence="10">Leaf</tissue>
    </source>
</reference>
<dbReference type="InterPro" id="IPR013325">
    <property type="entry name" value="RNA_pol_sigma_r2"/>
</dbReference>
<keyword evidence="5" id="KW-0804">Transcription</keyword>
<dbReference type="Pfam" id="PF04542">
    <property type="entry name" value="Sigma70_r2"/>
    <property type="match status" value="1"/>
</dbReference>
<feature type="region of interest" description="Disordered" evidence="6">
    <location>
        <begin position="22"/>
        <end position="49"/>
    </location>
</feature>
<dbReference type="PANTHER" id="PTHR30603:SF13">
    <property type="entry name" value="RNA POLYMERASE SIGMA FACTOR SIGC"/>
    <property type="match status" value="1"/>
</dbReference>
<dbReference type="SUPFAM" id="SSF88659">
    <property type="entry name" value="Sigma3 and sigma4 domains of RNA polymerase sigma factors"/>
    <property type="match status" value="2"/>
</dbReference>
<dbReference type="Pfam" id="PF04545">
    <property type="entry name" value="Sigma70_r4"/>
    <property type="match status" value="1"/>
</dbReference>
<evidence type="ECO:0000313" key="10">
    <source>
        <dbReference type="EMBL" id="KAJ6813770.1"/>
    </source>
</evidence>
<dbReference type="Proteomes" id="UP001140949">
    <property type="component" value="Unassembled WGS sequence"/>
</dbReference>
<evidence type="ECO:0000256" key="1">
    <source>
        <dbReference type="ARBA" id="ARBA00007788"/>
    </source>
</evidence>
<name>A0AAX6FBB9_IRIPA</name>
<dbReference type="InterPro" id="IPR013324">
    <property type="entry name" value="RNA_pol_sigma_r3/r4-like"/>
</dbReference>
<keyword evidence="3" id="KW-0731">Sigma factor</keyword>